<reference evidence="1" key="1">
    <citation type="submission" date="2021-04" db="EMBL/GenBank/DDBJ databases">
        <title>Pseudaminobacter soli sp. nov., isolated from paddy soil contaminated by heavy metals.</title>
        <authorList>
            <person name="Zhang K."/>
        </authorList>
    </citation>
    <scope>NUCLEOTIDE SEQUENCE</scope>
    <source>
        <strain evidence="1">19-2017</strain>
    </source>
</reference>
<dbReference type="RefSeq" id="WP_188257901.1">
    <property type="nucleotide sequence ID" value="NZ_JABVCF010000024.1"/>
</dbReference>
<dbReference type="InterPro" id="IPR010385">
    <property type="entry name" value="DUF982"/>
</dbReference>
<dbReference type="Proteomes" id="UP000680348">
    <property type="component" value="Unassembled WGS sequence"/>
</dbReference>
<protein>
    <submittedName>
        <fullName evidence="1">DUF982 domain-containing protein</fullName>
    </submittedName>
</protein>
<evidence type="ECO:0000313" key="2">
    <source>
        <dbReference type="Proteomes" id="UP000680348"/>
    </source>
</evidence>
<dbReference type="Pfam" id="PF06169">
    <property type="entry name" value="DUF982"/>
    <property type="match status" value="1"/>
</dbReference>
<proteinExistence type="predicted"/>
<keyword evidence="2" id="KW-1185">Reference proteome</keyword>
<dbReference type="Gene3D" id="6.10.250.730">
    <property type="match status" value="1"/>
</dbReference>
<sequence length="97" mass="11035">MNPKTFEKPVYLKQGKYLVREITTVDEAIDFLEEWPEEKRDLIHETAYRTCLMAHDGQKPLGVARDAIRAFGKKKGILEKAPEVRPINQVSGGRVPA</sequence>
<accession>A0A942EBZ6</accession>
<comment type="caution">
    <text evidence="1">The sequence shown here is derived from an EMBL/GenBank/DDBJ whole genome shotgun (WGS) entry which is preliminary data.</text>
</comment>
<gene>
    <name evidence="1" type="ORF">KEU06_27525</name>
</gene>
<organism evidence="1 2">
    <name type="scientific">Pseudaminobacter soli</name>
    <name type="common">ex Zhang et al. 2022</name>
    <dbReference type="NCBI Taxonomy" id="2831468"/>
    <lineage>
        <taxon>Bacteria</taxon>
        <taxon>Pseudomonadati</taxon>
        <taxon>Pseudomonadota</taxon>
        <taxon>Alphaproteobacteria</taxon>
        <taxon>Hyphomicrobiales</taxon>
        <taxon>Phyllobacteriaceae</taxon>
        <taxon>Pseudaminobacter</taxon>
    </lineage>
</organism>
<dbReference type="EMBL" id="JAGWCR010000024">
    <property type="protein sequence ID" value="MBS3652347.1"/>
    <property type="molecule type" value="Genomic_DNA"/>
</dbReference>
<name>A0A942EBZ6_9HYPH</name>
<evidence type="ECO:0000313" key="1">
    <source>
        <dbReference type="EMBL" id="MBS3652347.1"/>
    </source>
</evidence>
<dbReference type="AlphaFoldDB" id="A0A942EBZ6"/>